<proteinExistence type="predicted"/>
<dbReference type="Proteomes" id="UP000054558">
    <property type="component" value="Unassembled WGS sequence"/>
</dbReference>
<keyword evidence="2" id="KW-1185">Reference proteome</keyword>
<reference evidence="1 2" key="1">
    <citation type="journal article" date="2014" name="Nat. Commun.">
        <title>Klebsormidium flaccidum genome reveals primary factors for plant terrestrial adaptation.</title>
        <authorList>
            <person name="Hori K."/>
            <person name="Maruyama F."/>
            <person name="Fujisawa T."/>
            <person name="Togashi T."/>
            <person name="Yamamoto N."/>
            <person name="Seo M."/>
            <person name="Sato S."/>
            <person name="Yamada T."/>
            <person name="Mori H."/>
            <person name="Tajima N."/>
            <person name="Moriyama T."/>
            <person name="Ikeuchi M."/>
            <person name="Watanabe M."/>
            <person name="Wada H."/>
            <person name="Kobayashi K."/>
            <person name="Saito M."/>
            <person name="Masuda T."/>
            <person name="Sasaki-Sekimoto Y."/>
            <person name="Mashiguchi K."/>
            <person name="Awai K."/>
            <person name="Shimojima M."/>
            <person name="Masuda S."/>
            <person name="Iwai M."/>
            <person name="Nobusawa T."/>
            <person name="Narise T."/>
            <person name="Kondo S."/>
            <person name="Saito H."/>
            <person name="Sato R."/>
            <person name="Murakawa M."/>
            <person name="Ihara Y."/>
            <person name="Oshima-Yamada Y."/>
            <person name="Ohtaka K."/>
            <person name="Satoh M."/>
            <person name="Sonobe K."/>
            <person name="Ishii M."/>
            <person name="Ohtani R."/>
            <person name="Kanamori-Sato M."/>
            <person name="Honoki R."/>
            <person name="Miyazaki D."/>
            <person name="Mochizuki H."/>
            <person name="Umetsu J."/>
            <person name="Higashi K."/>
            <person name="Shibata D."/>
            <person name="Kamiya Y."/>
            <person name="Sato N."/>
            <person name="Nakamura Y."/>
            <person name="Tabata S."/>
            <person name="Ida S."/>
            <person name="Kurokawa K."/>
            <person name="Ohta H."/>
        </authorList>
    </citation>
    <scope>NUCLEOTIDE SEQUENCE [LARGE SCALE GENOMIC DNA]</scope>
    <source>
        <strain evidence="1 2">NIES-2285</strain>
    </source>
</reference>
<sequence>MEITARTSSSAFHQGAACKSLTLAKGSKGLGDNSVAVILAILRSVCSWRNAKLHKGMPANGGREARSRKKRRLQLVWGAI</sequence>
<protein>
    <submittedName>
        <fullName evidence="1">Uncharacterized protein</fullName>
    </submittedName>
</protein>
<evidence type="ECO:0000313" key="2">
    <source>
        <dbReference type="Proteomes" id="UP000054558"/>
    </source>
</evidence>
<gene>
    <name evidence="1" type="ORF">KFL_001450250</name>
</gene>
<name>A0A1Y1I070_KLENI</name>
<accession>A0A1Y1I070</accession>
<evidence type="ECO:0000313" key="1">
    <source>
        <dbReference type="EMBL" id="GAQ83372.1"/>
    </source>
</evidence>
<organism evidence="1 2">
    <name type="scientific">Klebsormidium nitens</name>
    <name type="common">Green alga</name>
    <name type="synonym">Ulothrix nitens</name>
    <dbReference type="NCBI Taxonomy" id="105231"/>
    <lineage>
        <taxon>Eukaryota</taxon>
        <taxon>Viridiplantae</taxon>
        <taxon>Streptophyta</taxon>
        <taxon>Klebsormidiophyceae</taxon>
        <taxon>Klebsormidiales</taxon>
        <taxon>Klebsormidiaceae</taxon>
        <taxon>Klebsormidium</taxon>
    </lineage>
</organism>
<dbReference type="AlphaFoldDB" id="A0A1Y1I070"/>
<dbReference type="EMBL" id="DF237094">
    <property type="protein sequence ID" value="GAQ83372.1"/>
    <property type="molecule type" value="Genomic_DNA"/>
</dbReference>